<feature type="transmembrane region" description="Helical" evidence="2">
    <location>
        <begin position="12"/>
        <end position="30"/>
    </location>
</feature>
<feature type="compositionally biased region" description="Low complexity" evidence="1">
    <location>
        <begin position="104"/>
        <end position="113"/>
    </location>
</feature>
<comment type="caution">
    <text evidence="3">The sequence shown here is derived from an EMBL/GenBank/DDBJ whole genome shotgun (WGS) entry which is preliminary data.</text>
</comment>
<sequence length="242" mass="25960">MTRTSPPLKTWCTVFGIVLLLSLFVAPAILEQNPQTANLAAALDWAKDMLAQGFTTLCILAAVIVVLSLVYDLKRWLTRTPPPAPAPTPSALEEGTAPAPSHPPAEAAAASPPDHAPESESDAAQVSITNKLLSLVSTGWLVWYEFRRRGILSREKPPLENGRAALLFVFRGLEVLLVGLVLLVLLVLVAVVWLRVRKRPRASGAEGGEPASPAETFFDEEVSIAEVADAEVEETEGVEGKV</sequence>
<evidence type="ECO:0000313" key="4">
    <source>
        <dbReference type="Proteomes" id="UP001219525"/>
    </source>
</evidence>
<reference evidence="3" key="1">
    <citation type="submission" date="2023-03" db="EMBL/GenBank/DDBJ databases">
        <title>Massive genome expansion in bonnet fungi (Mycena s.s.) driven by repeated elements and novel gene families across ecological guilds.</title>
        <authorList>
            <consortium name="Lawrence Berkeley National Laboratory"/>
            <person name="Harder C.B."/>
            <person name="Miyauchi S."/>
            <person name="Viragh M."/>
            <person name="Kuo A."/>
            <person name="Thoen E."/>
            <person name="Andreopoulos B."/>
            <person name="Lu D."/>
            <person name="Skrede I."/>
            <person name="Drula E."/>
            <person name="Henrissat B."/>
            <person name="Morin E."/>
            <person name="Kohler A."/>
            <person name="Barry K."/>
            <person name="LaButti K."/>
            <person name="Morin E."/>
            <person name="Salamov A."/>
            <person name="Lipzen A."/>
            <person name="Mereny Z."/>
            <person name="Hegedus B."/>
            <person name="Baldrian P."/>
            <person name="Stursova M."/>
            <person name="Weitz H."/>
            <person name="Taylor A."/>
            <person name="Grigoriev I.V."/>
            <person name="Nagy L.G."/>
            <person name="Martin F."/>
            <person name="Kauserud H."/>
        </authorList>
    </citation>
    <scope>NUCLEOTIDE SEQUENCE</scope>
    <source>
        <strain evidence="3">9144</strain>
    </source>
</reference>
<keyword evidence="2" id="KW-0812">Transmembrane</keyword>
<feature type="transmembrane region" description="Helical" evidence="2">
    <location>
        <begin position="50"/>
        <end position="71"/>
    </location>
</feature>
<accession>A0AAD6US19</accession>
<dbReference type="EMBL" id="JARJCW010000108">
    <property type="protein sequence ID" value="KAJ7193421.1"/>
    <property type="molecule type" value="Genomic_DNA"/>
</dbReference>
<keyword evidence="2" id="KW-0472">Membrane</keyword>
<dbReference type="AlphaFoldDB" id="A0AAD6US19"/>
<proteinExistence type="predicted"/>
<feature type="transmembrane region" description="Helical" evidence="2">
    <location>
        <begin position="166"/>
        <end position="194"/>
    </location>
</feature>
<evidence type="ECO:0000313" key="3">
    <source>
        <dbReference type="EMBL" id="KAJ7193421.1"/>
    </source>
</evidence>
<evidence type="ECO:0000256" key="1">
    <source>
        <dbReference type="SAM" id="MobiDB-lite"/>
    </source>
</evidence>
<keyword evidence="4" id="KW-1185">Reference proteome</keyword>
<organism evidence="3 4">
    <name type="scientific">Mycena pura</name>
    <dbReference type="NCBI Taxonomy" id="153505"/>
    <lineage>
        <taxon>Eukaryota</taxon>
        <taxon>Fungi</taxon>
        <taxon>Dikarya</taxon>
        <taxon>Basidiomycota</taxon>
        <taxon>Agaricomycotina</taxon>
        <taxon>Agaricomycetes</taxon>
        <taxon>Agaricomycetidae</taxon>
        <taxon>Agaricales</taxon>
        <taxon>Marasmiineae</taxon>
        <taxon>Mycenaceae</taxon>
        <taxon>Mycena</taxon>
    </lineage>
</organism>
<feature type="region of interest" description="Disordered" evidence="1">
    <location>
        <begin position="82"/>
        <end position="122"/>
    </location>
</feature>
<keyword evidence="2" id="KW-1133">Transmembrane helix</keyword>
<protein>
    <submittedName>
        <fullName evidence="3">Uncharacterized protein</fullName>
    </submittedName>
</protein>
<dbReference type="Proteomes" id="UP001219525">
    <property type="component" value="Unassembled WGS sequence"/>
</dbReference>
<gene>
    <name evidence="3" type="ORF">GGX14DRAFT_478115</name>
</gene>
<name>A0AAD6US19_9AGAR</name>
<evidence type="ECO:0000256" key="2">
    <source>
        <dbReference type="SAM" id="Phobius"/>
    </source>
</evidence>